<organism evidence="1 2">
    <name type="scientific">Triticum urartu</name>
    <name type="common">Red wild einkorn</name>
    <name type="synonym">Crithodium urartu</name>
    <dbReference type="NCBI Taxonomy" id="4572"/>
    <lineage>
        <taxon>Eukaryota</taxon>
        <taxon>Viridiplantae</taxon>
        <taxon>Streptophyta</taxon>
        <taxon>Embryophyta</taxon>
        <taxon>Tracheophyta</taxon>
        <taxon>Spermatophyta</taxon>
        <taxon>Magnoliopsida</taxon>
        <taxon>Liliopsida</taxon>
        <taxon>Poales</taxon>
        <taxon>Poaceae</taxon>
        <taxon>BOP clade</taxon>
        <taxon>Pooideae</taxon>
        <taxon>Triticodae</taxon>
        <taxon>Triticeae</taxon>
        <taxon>Triticinae</taxon>
        <taxon>Triticum</taxon>
    </lineage>
</organism>
<sequence length="110" mass="13199">MGFQELRASGLCELQTEDHPIQVEVCRMSLRVPCPPDPWWRRAKSCQLQVQACDMNPQFQAKSWHLYLQRLEGRWPDYHRLELLEASRPWARRWCRRRRRKRSAGASHAT</sequence>
<protein>
    <submittedName>
        <fullName evidence="1">Uncharacterized protein</fullName>
    </submittedName>
</protein>
<accession>A0A8R7R4U0</accession>
<keyword evidence="2" id="KW-1185">Reference proteome</keyword>
<dbReference type="Gramene" id="TuG1812G0700003952.01.T01">
    <property type="protein sequence ID" value="TuG1812G0700003952.01.T01.cds329740"/>
    <property type="gene ID" value="TuG1812G0700003952.01"/>
</dbReference>
<dbReference type="AlphaFoldDB" id="A0A8R7R4U0"/>
<name>A0A8R7R4U0_TRIUA</name>
<reference evidence="2" key="1">
    <citation type="journal article" date="2013" name="Nature">
        <title>Draft genome of the wheat A-genome progenitor Triticum urartu.</title>
        <authorList>
            <person name="Ling H.Q."/>
            <person name="Zhao S."/>
            <person name="Liu D."/>
            <person name="Wang J."/>
            <person name="Sun H."/>
            <person name="Zhang C."/>
            <person name="Fan H."/>
            <person name="Li D."/>
            <person name="Dong L."/>
            <person name="Tao Y."/>
            <person name="Gao C."/>
            <person name="Wu H."/>
            <person name="Li Y."/>
            <person name="Cui Y."/>
            <person name="Guo X."/>
            <person name="Zheng S."/>
            <person name="Wang B."/>
            <person name="Yu K."/>
            <person name="Liang Q."/>
            <person name="Yang W."/>
            <person name="Lou X."/>
            <person name="Chen J."/>
            <person name="Feng M."/>
            <person name="Jian J."/>
            <person name="Zhang X."/>
            <person name="Luo G."/>
            <person name="Jiang Y."/>
            <person name="Liu J."/>
            <person name="Wang Z."/>
            <person name="Sha Y."/>
            <person name="Zhang B."/>
            <person name="Wu H."/>
            <person name="Tang D."/>
            <person name="Shen Q."/>
            <person name="Xue P."/>
            <person name="Zou S."/>
            <person name="Wang X."/>
            <person name="Liu X."/>
            <person name="Wang F."/>
            <person name="Yang Y."/>
            <person name="An X."/>
            <person name="Dong Z."/>
            <person name="Zhang K."/>
            <person name="Zhang X."/>
            <person name="Luo M.C."/>
            <person name="Dvorak J."/>
            <person name="Tong Y."/>
            <person name="Wang J."/>
            <person name="Yang H."/>
            <person name="Li Z."/>
            <person name="Wang D."/>
            <person name="Zhang A."/>
            <person name="Wang J."/>
        </authorList>
    </citation>
    <scope>NUCLEOTIDE SEQUENCE</scope>
    <source>
        <strain evidence="2">cv. G1812</strain>
    </source>
</reference>
<evidence type="ECO:0000313" key="2">
    <source>
        <dbReference type="Proteomes" id="UP000015106"/>
    </source>
</evidence>
<dbReference type="Proteomes" id="UP000015106">
    <property type="component" value="Chromosome 7"/>
</dbReference>
<dbReference type="EnsemblPlants" id="TuG1812G0700003952.01.T01">
    <property type="protein sequence ID" value="TuG1812G0700003952.01.T01.cds329740"/>
    <property type="gene ID" value="TuG1812G0700003952.01"/>
</dbReference>
<reference evidence="1" key="2">
    <citation type="submission" date="2018-03" db="EMBL/GenBank/DDBJ databases">
        <title>The Triticum urartu genome reveals the dynamic nature of wheat genome evolution.</title>
        <authorList>
            <person name="Ling H."/>
            <person name="Ma B."/>
            <person name="Shi X."/>
            <person name="Liu H."/>
            <person name="Dong L."/>
            <person name="Sun H."/>
            <person name="Cao Y."/>
            <person name="Gao Q."/>
            <person name="Zheng S."/>
            <person name="Li Y."/>
            <person name="Yu Y."/>
            <person name="Du H."/>
            <person name="Qi M."/>
            <person name="Li Y."/>
            <person name="Yu H."/>
            <person name="Cui Y."/>
            <person name="Wang N."/>
            <person name="Chen C."/>
            <person name="Wu H."/>
            <person name="Zhao Y."/>
            <person name="Zhang J."/>
            <person name="Li Y."/>
            <person name="Zhou W."/>
            <person name="Zhang B."/>
            <person name="Hu W."/>
            <person name="Eijk M."/>
            <person name="Tang J."/>
            <person name="Witsenboer H."/>
            <person name="Zhao S."/>
            <person name="Li Z."/>
            <person name="Zhang A."/>
            <person name="Wang D."/>
            <person name="Liang C."/>
        </authorList>
    </citation>
    <scope>NUCLEOTIDE SEQUENCE [LARGE SCALE GENOMIC DNA]</scope>
    <source>
        <strain evidence="1">cv. G1812</strain>
    </source>
</reference>
<reference evidence="1" key="3">
    <citation type="submission" date="2022-06" db="UniProtKB">
        <authorList>
            <consortium name="EnsemblPlants"/>
        </authorList>
    </citation>
    <scope>IDENTIFICATION</scope>
</reference>
<evidence type="ECO:0000313" key="1">
    <source>
        <dbReference type="EnsemblPlants" id="TuG1812G0700003952.01.T01.cds329740"/>
    </source>
</evidence>
<proteinExistence type="predicted"/>